<feature type="region of interest" description="Disordered" evidence="5">
    <location>
        <begin position="1"/>
        <end position="124"/>
    </location>
</feature>
<evidence type="ECO:0000256" key="2">
    <source>
        <dbReference type="ARBA" id="ARBA00014654"/>
    </source>
</evidence>
<dbReference type="GO" id="GO:0005634">
    <property type="term" value="C:nucleus"/>
    <property type="evidence" value="ECO:0007669"/>
    <property type="project" value="UniProtKB-SubCell"/>
</dbReference>
<dbReference type="InterPro" id="IPR052181">
    <property type="entry name" value="5hmC_binding"/>
</dbReference>
<evidence type="ECO:0000256" key="5">
    <source>
        <dbReference type="SAM" id="MobiDB-lite"/>
    </source>
</evidence>
<evidence type="ECO:0000259" key="6">
    <source>
        <dbReference type="Pfam" id="PF01878"/>
    </source>
</evidence>
<sequence length="301" mass="33506">MVRRKRNASGADLDITTAATQPANEGRHNKSQKFVETAATSRPKRASSGVDGAPKPNPTKSASKGKTATAKAARSTKAAKSAKPTKDPKPAKRPTYTTENASDGRRSSNVSVEIEQHIEEEQDQDGEDYGIGRAYWLMKAEPESRIEKGKDVKFSIDDLKAAAKPEGWDGVRNLAARNNMRAMSKGDQAFFYHSNCKVPGIVGVMEIVQESSVDESAFDPEHPYFDPKSDRDRPRWSLVHVEFRRKFRNIVKLKELQKFAEKGGILENLQTLKQTRLSVSKVSKKEWDFILSLVDEDEAVA</sequence>
<keyword evidence="3" id="KW-0597">Phosphoprotein</keyword>
<evidence type="ECO:0000256" key="3">
    <source>
        <dbReference type="ARBA" id="ARBA00022553"/>
    </source>
</evidence>
<protein>
    <recommendedName>
        <fullName evidence="2">Thymocyte nuclear protein 1</fullName>
    </recommendedName>
</protein>
<dbReference type="Proteomes" id="UP000192927">
    <property type="component" value="Unassembled WGS sequence"/>
</dbReference>
<accession>A0A1W5CSA7</accession>
<dbReference type="CDD" id="cd21133">
    <property type="entry name" value="EVE"/>
    <property type="match status" value="1"/>
</dbReference>
<reference evidence="8" key="1">
    <citation type="submission" date="2017-03" db="EMBL/GenBank/DDBJ databases">
        <authorList>
            <person name="Sharma R."/>
            <person name="Thines M."/>
        </authorList>
    </citation>
    <scope>NUCLEOTIDE SEQUENCE [LARGE SCALE GENOMIC DNA]</scope>
</reference>
<dbReference type="PANTHER" id="PTHR14087">
    <property type="entry name" value="THYMOCYTE NUCLEAR PROTEIN 1"/>
    <property type="match status" value="1"/>
</dbReference>
<dbReference type="InterPro" id="IPR047197">
    <property type="entry name" value="THYN1-like_EVE"/>
</dbReference>
<keyword evidence="8" id="KW-1185">Reference proteome</keyword>
<dbReference type="FunFam" id="3.10.590.10:FF:000003">
    <property type="entry name" value="Thymocyte nuclear protein 1"/>
    <property type="match status" value="1"/>
</dbReference>
<name>A0A1W5CSA7_9LECA</name>
<proteinExistence type="predicted"/>
<evidence type="ECO:0000313" key="7">
    <source>
        <dbReference type="EMBL" id="SLM33774.1"/>
    </source>
</evidence>
<dbReference type="PANTHER" id="PTHR14087:SF7">
    <property type="entry name" value="THYMOCYTE NUCLEAR PROTEIN 1"/>
    <property type="match status" value="1"/>
</dbReference>
<dbReference type="InterPro" id="IPR015947">
    <property type="entry name" value="PUA-like_sf"/>
</dbReference>
<dbReference type="SUPFAM" id="SSF88697">
    <property type="entry name" value="PUA domain-like"/>
    <property type="match status" value="1"/>
</dbReference>
<keyword evidence="4" id="KW-0539">Nucleus</keyword>
<dbReference type="Gene3D" id="3.10.590.10">
    <property type="entry name" value="ph1033 like domains"/>
    <property type="match status" value="1"/>
</dbReference>
<evidence type="ECO:0000313" key="8">
    <source>
        <dbReference type="Proteomes" id="UP000192927"/>
    </source>
</evidence>
<feature type="compositionally biased region" description="Low complexity" evidence="5">
    <location>
        <begin position="58"/>
        <end position="82"/>
    </location>
</feature>
<dbReference type="Pfam" id="PF01878">
    <property type="entry name" value="EVE"/>
    <property type="match status" value="1"/>
</dbReference>
<evidence type="ECO:0000256" key="4">
    <source>
        <dbReference type="ARBA" id="ARBA00023242"/>
    </source>
</evidence>
<organism evidence="7 8">
    <name type="scientific">Lasallia pustulata</name>
    <dbReference type="NCBI Taxonomy" id="136370"/>
    <lineage>
        <taxon>Eukaryota</taxon>
        <taxon>Fungi</taxon>
        <taxon>Dikarya</taxon>
        <taxon>Ascomycota</taxon>
        <taxon>Pezizomycotina</taxon>
        <taxon>Lecanoromycetes</taxon>
        <taxon>OSLEUM clade</taxon>
        <taxon>Umbilicariomycetidae</taxon>
        <taxon>Umbilicariales</taxon>
        <taxon>Umbilicariaceae</taxon>
        <taxon>Lasallia</taxon>
    </lineage>
</organism>
<evidence type="ECO:0000256" key="1">
    <source>
        <dbReference type="ARBA" id="ARBA00004123"/>
    </source>
</evidence>
<feature type="compositionally biased region" description="Polar residues" evidence="5">
    <location>
        <begin position="96"/>
        <end position="111"/>
    </location>
</feature>
<dbReference type="EMBL" id="FWEW01000123">
    <property type="protein sequence ID" value="SLM33774.1"/>
    <property type="molecule type" value="Genomic_DNA"/>
</dbReference>
<dbReference type="InterPro" id="IPR002740">
    <property type="entry name" value="EVE_domain"/>
</dbReference>
<feature type="domain" description="EVE" evidence="6">
    <location>
        <begin position="134"/>
        <end position="292"/>
    </location>
</feature>
<comment type="subcellular location">
    <subcellularLocation>
        <location evidence="1">Nucleus</location>
    </subcellularLocation>
</comment>
<dbReference type="AlphaFoldDB" id="A0A1W5CSA7"/>